<dbReference type="Proteomes" id="UP001082899">
    <property type="component" value="Unassembled WGS sequence"/>
</dbReference>
<dbReference type="Pfam" id="PF00654">
    <property type="entry name" value="Voltage_CLC"/>
    <property type="match status" value="1"/>
</dbReference>
<name>A0ABT3ZMS3_9BURK</name>
<organism evidence="11 12">
    <name type="scientific">Robbsia betulipollinis</name>
    <dbReference type="NCBI Taxonomy" id="2981849"/>
    <lineage>
        <taxon>Bacteria</taxon>
        <taxon>Pseudomonadati</taxon>
        <taxon>Pseudomonadota</taxon>
        <taxon>Betaproteobacteria</taxon>
        <taxon>Burkholderiales</taxon>
        <taxon>Burkholderiaceae</taxon>
        <taxon>Robbsia</taxon>
    </lineage>
</organism>
<evidence type="ECO:0000313" key="12">
    <source>
        <dbReference type="Proteomes" id="UP001082899"/>
    </source>
</evidence>
<evidence type="ECO:0000256" key="1">
    <source>
        <dbReference type="ARBA" id="ARBA00004141"/>
    </source>
</evidence>
<protein>
    <submittedName>
        <fullName evidence="11">ClcB-like voltage-gated chloride channel protein</fullName>
    </submittedName>
</protein>
<comment type="caution">
    <text evidence="11">The sequence shown here is derived from an EMBL/GenBank/DDBJ whole genome shotgun (WGS) entry which is preliminary data.</text>
</comment>
<accession>A0ABT3ZMS3</accession>
<keyword evidence="12" id="KW-1185">Reference proteome</keyword>
<dbReference type="Gene3D" id="3.10.580.10">
    <property type="entry name" value="CBS-domain"/>
    <property type="match status" value="1"/>
</dbReference>
<feature type="transmembrane region" description="Helical" evidence="10">
    <location>
        <begin position="245"/>
        <end position="265"/>
    </location>
</feature>
<evidence type="ECO:0000256" key="4">
    <source>
        <dbReference type="ARBA" id="ARBA00022989"/>
    </source>
</evidence>
<evidence type="ECO:0000256" key="3">
    <source>
        <dbReference type="ARBA" id="ARBA00022692"/>
    </source>
</evidence>
<gene>
    <name evidence="11" type="ORF">OVY01_11360</name>
</gene>
<dbReference type="Gene3D" id="1.10.3080.10">
    <property type="entry name" value="Clc chloride channel"/>
    <property type="match status" value="1"/>
</dbReference>
<dbReference type="InterPro" id="IPR046342">
    <property type="entry name" value="CBS_dom_sf"/>
</dbReference>
<evidence type="ECO:0000256" key="6">
    <source>
        <dbReference type="ARBA" id="ARBA00023136"/>
    </source>
</evidence>
<proteinExistence type="predicted"/>
<sequence>MPTMPSRQRRIFRALRLPEGHAMLLWGALAGAIGALATIAFRDAIRLLQGWLAAGDLSAGNSDSVVELARHLAWYWRLLLPAAGGLLAGAFLLLARRIPAPAAGVDYMNAIAVGDGHVPARQSVLRAASSLFTIVSGGSIGREGSMVQIAAMSASLLGRGVRFRPERLKLLVACGAAAGITAAYNAPIAGAFFVTEIVLGSIVMERFGPIVVASVVSNIVMRAFPGYRPTYEMPAFPEVFGIEQLLFVGLGLVAGVLAPQFLRLLETSRRQFARLPAPLPLRLALGGFAVGLLSIAVPEVWGNGYSVVNSLLHHDWLWTAVLTILFFKVLATALTVGSGAVGGVFTPVLFVGAAVGWLEGAAVHALWPATTSAPFVYAMVGMGAFLAAASGAPLMAILMIFEMTLSYQAVLPLMLACVLAYFTAGGSGERSMYAIISVRTQRARAKTALRNAHMGDLIRPAQTVLPLDADVACMAALFAQHPVKYLYIVDARQHYLGVVALQDLTAALLAADALGREKHAADFVRRDLINVVTPEMSLAAGLERFIAHQGERLPAVRSLAEPVLLGAVYKTSLLDAYFRLDKDS</sequence>
<keyword evidence="5" id="KW-0406">Ion transport</keyword>
<dbReference type="PANTHER" id="PTHR43427:SF6">
    <property type="entry name" value="CHLORIDE CHANNEL PROTEIN CLC-E"/>
    <property type="match status" value="1"/>
</dbReference>
<feature type="transmembrane region" description="Helical" evidence="10">
    <location>
        <begin position="74"/>
        <end position="94"/>
    </location>
</feature>
<dbReference type="CDD" id="cd00400">
    <property type="entry name" value="Voltage_gated_ClC"/>
    <property type="match status" value="1"/>
</dbReference>
<feature type="transmembrane region" description="Helical" evidence="10">
    <location>
        <begin position="316"/>
        <end position="336"/>
    </location>
</feature>
<dbReference type="SUPFAM" id="SSF81340">
    <property type="entry name" value="Clc chloride channel"/>
    <property type="match status" value="1"/>
</dbReference>
<evidence type="ECO:0000256" key="5">
    <source>
        <dbReference type="ARBA" id="ARBA00023065"/>
    </source>
</evidence>
<feature type="transmembrane region" description="Helical" evidence="10">
    <location>
        <begin position="277"/>
        <end position="296"/>
    </location>
</feature>
<feature type="transmembrane region" description="Helical" evidence="10">
    <location>
        <begin position="348"/>
        <end position="369"/>
    </location>
</feature>
<keyword evidence="6 10" id="KW-0472">Membrane</keyword>
<keyword evidence="4 10" id="KW-1133">Transmembrane helix</keyword>
<dbReference type="RefSeq" id="WP_267847533.1">
    <property type="nucleotide sequence ID" value="NZ_JAPMXC010000001.1"/>
</dbReference>
<evidence type="ECO:0000256" key="8">
    <source>
        <dbReference type="ARBA" id="ARBA00023214"/>
    </source>
</evidence>
<feature type="transmembrane region" description="Helical" evidence="10">
    <location>
        <begin position="375"/>
        <end position="398"/>
    </location>
</feature>
<dbReference type="InterPro" id="IPR001807">
    <property type="entry name" value="ClC"/>
</dbReference>
<keyword evidence="3 10" id="KW-0812">Transmembrane</keyword>
<evidence type="ECO:0000256" key="10">
    <source>
        <dbReference type="SAM" id="Phobius"/>
    </source>
</evidence>
<dbReference type="EMBL" id="JAPMXC010000001">
    <property type="protein sequence ID" value="MCY0387820.1"/>
    <property type="molecule type" value="Genomic_DNA"/>
</dbReference>
<dbReference type="InterPro" id="IPR014743">
    <property type="entry name" value="Cl-channel_core"/>
</dbReference>
<keyword evidence="7" id="KW-0869">Chloride channel</keyword>
<evidence type="ECO:0000256" key="2">
    <source>
        <dbReference type="ARBA" id="ARBA00022448"/>
    </source>
</evidence>
<dbReference type="NCBIfam" id="NF002505">
    <property type="entry name" value="PRK01862.1"/>
    <property type="match status" value="1"/>
</dbReference>
<dbReference type="PANTHER" id="PTHR43427">
    <property type="entry name" value="CHLORIDE CHANNEL PROTEIN CLC-E"/>
    <property type="match status" value="1"/>
</dbReference>
<keyword evidence="9" id="KW-0407">Ion channel</keyword>
<keyword evidence="8" id="KW-0868">Chloride</keyword>
<dbReference type="PRINTS" id="PR00762">
    <property type="entry name" value="CLCHANNEL"/>
</dbReference>
<feature type="transmembrane region" description="Helical" evidence="10">
    <location>
        <begin position="21"/>
        <end position="41"/>
    </location>
</feature>
<evidence type="ECO:0000313" key="11">
    <source>
        <dbReference type="EMBL" id="MCY0387820.1"/>
    </source>
</evidence>
<comment type="subcellular location">
    <subcellularLocation>
        <location evidence="1">Membrane</location>
        <topology evidence="1">Multi-pass membrane protein</topology>
    </subcellularLocation>
</comment>
<keyword evidence="2" id="KW-0813">Transport</keyword>
<evidence type="ECO:0000256" key="7">
    <source>
        <dbReference type="ARBA" id="ARBA00023173"/>
    </source>
</evidence>
<feature type="transmembrane region" description="Helical" evidence="10">
    <location>
        <begin position="405"/>
        <end position="424"/>
    </location>
</feature>
<dbReference type="SUPFAM" id="SSF54631">
    <property type="entry name" value="CBS-domain pair"/>
    <property type="match status" value="1"/>
</dbReference>
<evidence type="ECO:0000256" key="9">
    <source>
        <dbReference type="ARBA" id="ARBA00023303"/>
    </source>
</evidence>
<reference evidence="11" key="1">
    <citation type="submission" date="2022-11" db="EMBL/GenBank/DDBJ databases">
        <title>Robbsia betulipollinis sp. nov., isolated from pollen of birch (Betula pendula).</title>
        <authorList>
            <person name="Shi H."/>
            <person name="Ambika Manirajan B."/>
            <person name="Ratering S."/>
            <person name="Geissler-Plaum R."/>
            <person name="Schnell S."/>
        </authorList>
    </citation>
    <scope>NUCLEOTIDE SEQUENCE</scope>
    <source>
        <strain evidence="11">Bb-Pol-6</strain>
    </source>
</reference>
<dbReference type="InterPro" id="IPR050368">
    <property type="entry name" value="ClC-type_chloride_channel"/>
</dbReference>